<evidence type="ECO:0000313" key="3">
    <source>
        <dbReference type="Proteomes" id="UP000321558"/>
    </source>
</evidence>
<dbReference type="Proteomes" id="UP000321558">
    <property type="component" value="Unassembled WGS sequence"/>
</dbReference>
<evidence type="ECO:0000259" key="1">
    <source>
        <dbReference type="PROSITE" id="PS51746"/>
    </source>
</evidence>
<sequence length="286" mass="32592">MNNAKLSNVIQMEKFSLTPSLEKSNQDAFGYSSNRLSSEQEVHLAVIADGMGGHSLGDVASRFAVDYVLKWWRSTIWMNEEPASFLSTCKEQLITLFHEINDRLIEISRLEQTEIGTTLSVLLFIENQYFICHIGDSRIYRYRENIIELEESNGDTIDLNKEKVFLQLTVDHSFASMQVEEGLMTVEEAESHNKAHYLTQCMGVKGEVEPYTASGTFTVSDSFLLCTDGFHTLFTNNELNKEWTAQIEKKQSLQAIISHFYALTKAKKRTDDASVLAVNFNQRTEE</sequence>
<gene>
    <name evidence="2" type="ORF">OSO01_30920</name>
</gene>
<accession>A0A511ZLL5</accession>
<reference evidence="2 3" key="1">
    <citation type="submission" date="2019-07" db="EMBL/GenBank/DDBJ databases">
        <title>Whole genome shotgun sequence of Oceanobacillus sojae NBRC 105379.</title>
        <authorList>
            <person name="Hosoyama A."/>
            <person name="Uohara A."/>
            <person name="Ohji S."/>
            <person name="Ichikawa N."/>
        </authorList>
    </citation>
    <scope>NUCLEOTIDE SEQUENCE [LARGE SCALE GENOMIC DNA]</scope>
    <source>
        <strain evidence="2 3">NBRC 105379</strain>
    </source>
</reference>
<dbReference type="InterPro" id="IPR001932">
    <property type="entry name" value="PPM-type_phosphatase-like_dom"/>
</dbReference>
<dbReference type="Gene3D" id="3.60.40.10">
    <property type="entry name" value="PPM-type phosphatase domain"/>
    <property type="match status" value="1"/>
</dbReference>
<name>A0A511ZLL5_9BACI</name>
<dbReference type="RefSeq" id="WP_147211312.1">
    <property type="nucleotide sequence ID" value="NZ_BJYM01000013.1"/>
</dbReference>
<dbReference type="Pfam" id="PF13672">
    <property type="entry name" value="PP2C_2"/>
    <property type="match status" value="1"/>
</dbReference>
<dbReference type="PROSITE" id="PS51746">
    <property type="entry name" value="PPM_2"/>
    <property type="match status" value="1"/>
</dbReference>
<feature type="domain" description="PPM-type phosphatase" evidence="1">
    <location>
        <begin position="11"/>
        <end position="280"/>
    </location>
</feature>
<dbReference type="SMART" id="SM00332">
    <property type="entry name" value="PP2Cc"/>
    <property type="match status" value="1"/>
</dbReference>
<dbReference type="CDD" id="cd00143">
    <property type="entry name" value="PP2Cc"/>
    <property type="match status" value="1"/>
</dbReference>
<dbReference type="InterPro" id="IPR036457">
    <property type="entry name" value="PPM-type-like_dom_sf"/>
</dbReference>
<dbReference type="STRING" id="582851.GCA_900162665_01868"/>
<proteinExistence type="predicted"/>
<protein>
    <submittedName>
        <fullName evidence="2">Serine/threonine protein phosphatase</fullName>
    </submittedName>
</protein>
<dbReference type="OrthoDB" id="9801841at2"/>
<keyword evidence="3" id="KW-1185">Reference proteome</keyword>
<dbReference type="SUPFAM" id="SSF81606">
    <property type="entry name" value="PP2C-like"/>
    <property type="match status" value="1"/>
</dbReference>
<dbReference type="AlphaFoldDB" id="A0A511ZLL5"/>
<evidence type="ECO:0000313" key="2">
    <source>
        <dbReference type="EMBL" id="GEN88353.1"/>
    </source>
</evidence>
<comment type="caution">
    <text evidence="2">The sequence shown here is derived from an EMBL/GenBank/DDBJ whole genome shotgun (WGS) entry which is preliminary data.</text>
</comment>
<dbReference type="EMBL" id="BJYM01000013">
    <property type="protein sequence ID" value="GEN88353.1"/>
    <property type="molecule type" value="Genomic_DNA"/>
</dbReference>
<dbReference type="SMART" id="SM00331">
    <property type="entry name" value="PP2C_SIG"/>
    <property type="match status" value="1"/>
</dbReference>
<organism evidence="2 3">
    <name type="scientific">Oceanobacillus sojae</name>
    <dbReference type="NCBI Taxonomy" id="582851"/>
    <lineage>
        <taxon>Bacteria</taxon>
        <taxon>Bacillati</taxon>
        <taxon>Bacillota</taxon>
        <taxon>Bacilli</taxon>
        <taxon>Bacillales</taxon>
        <taxon>Bacillaceae</taxon>
        <taxon>Oceanobacillus</taxon>
    </lineage>
</organism>